<dbReference type="OrthoDB" id="307488at2759"/>
<dbReference type="InParanoid" id="W4KCJ7"/>
<feature type="compositionally biased region" description="Basic and acidic residues" evidence="3">
    <location>
        <begin position="26"/>
        <end position="35"/>
    </location>
</feature>
<organism evidence="4 5">
    <name type="scientific">Heterobasidion irregulare (strain TC 32-1)</name>
    <dbReference type="NCBI Taxonomy" id="747525"/>
    <lineage>
        <taxon>Eukaryota</taxon>
        <taxon>Fungi</taxon>
        <taxon>Dikarya</taxon>
        <taxon>Basidiomycota</taxon>
        <taxon>Agaricomycotina</taxon>
        <taxon>Agaricomycetes</taxon>
        <taxon>Russulales</taxon>
        <taxon>Bondarzewiaceae</taxon>
        <taxon>Heterobasidion</taxon>
        <taxon>Heterobasidion annosum species complex</taxon>
    </lineage>
</organism>
<evidence type="ECO:0000313" key="5">
    <source>
        <dbReference type="Proteomes" id="UP000030671"/>
    </source>
</evidence>
<proteinExistence type="inferred from homology"/>
<dbReference type="GO" id="GO:0004865">
    <property type="term" value="F:protein serine/threonine phosphatase inhibitor activity"/>
    <property type="evidence" value="ECO:0007669"/>
    <property type="project" value="UniProtKB-UniRule"/>
</dbReference>
<dbReference type="GO" id="GO:0008157">
    <property type="term" value="F:protein phosphatase 1 binding"/>
    <property type="evidence" value="ECO:0007669"/>
    <property type="project" value="TreeGrafter"/>
</dbReference>
<accession>W4KCJ7</accession>
<feature type="compositionally biased region" description="Basic residues" evidence="3">
    <location>
        <begin position="110"/>
        <end position="125"/>
    </location>
</feature>
<sequence>MSHTVAHGPSTSAPSDGSRTLVLHDTQPESSRHDSNGNGHDVGPLRLRGAHRNQQRVSWEEDVIDNEGMGKKKTKICCIYHRPKQFDESSDEDSSDSDSDSGSDSGPCRTSHHRHGHHHHGHRTPPHAPSHGNGLRMKDSENGGVIHELEDGDDRNAYESMPSKKGKGKHIPY</sequence>
<keyword evidence="5" id="KW-1185">Reference proteome</keyword>
<dbReference type="Proteomes" id="UP000030671">
    <property type="component" value="Unassembled WGS sequence"/>
</dbReference>
<feature type="compositionally biased region" description="Basic residues" evidence="3">
    <location>
        <begin position="164"/>
        <end position="173"/>
    </location>
</feature>
<dbReference type="RefSeq" id="XP_009545748.1">
    <property type="nucleotide sequence ID" value="XM_009547453.1"/>
</dbReference>
<evidence type="ECO:0000256" key="3">
    <source>
        <dbReference type="SAM" id="MobiDB-lite"/>
    </source>
</evidence>
<dbReference type="HOGENOM" id="CLU_098333_0_2_1"/>
<dbReference type="PANTHER" id="PTHR20835:SF0">
    <property type="entry name" value="E3 UBIQUITIN-PROTEIN LIGASE PPP1R11"/>
    <property type="match status" value="1"/>
</dbReference>
<protein>
    <recommendedName>
        <fullName evidence="2">Type 1 phosphatases regulator</fullName>
    </recommendedName>
</protein>
<keyword evidence="2" id="KW-0539">Nucleus</keyword>
<reference evidence="4 5" key="1">
    <citation type="journal article" date="2012" name="New Phytol.">
        <title>Insight into trade-off between wood decay and parasitism from the genome of a fungal forest pathogen.</title>
        <authorList>
            <person name="Olson A."/>
            <person name="Aerts A."/>
            <person name="Asiegbu F."/>
            <person name="Belbahri L."/>
            <person name="Bouzid O."/>
            <person name="Broberg A."/>
            <person name="Canback B."/>
            <person name="Coutinho P.M."/>
            <person name="Cullen D."/>
            <person name="Dalman K."/>
            <person name="Deflorio G."/>
            <person name="van Diepen L.T."/>
            <person name="Dunand C."/>
            <person name="Duplessis S."/>
            <person name="Durling M."/>
            <person name="Gonthier P."/>
            <person name="Grimwood J."/>
            <person name="Fossdal C.G."/>
            <person name="Hansson D."/>
            <person name="Henrissat B."/>
            <person name="Hietala A."/>
            <person name="Himmelstrand K."/>
            <person name="Hoffmeister D."/>
            <person name="Hogberg N."/>
            <person name="James T.Y."/>
            <person name="Karlsson M."/>
            <person name="Kohler A."/>
            <person name="Kues U."/>
            <person name="Lee Y.H."/>
            <person name="Lin Y.C."/>
            <person name="Lind M."/>
            <person name="Lindquist E."/>
            <person name="Lombard V."/>
            <person name="Lucas S."/>
            <person name="Lunden K."/>
            <person name="Morin E."/>
            <person name="Murat C."/>
            <person name="Park J."/>
            <person name="Raffaello T."/>
            <person name="Rouze P."/>
            <person name="Salamov A."/>
            <person name="Schmutz J."/>
            <person name="Solheim H."/>
            <person name="Stahlberg J."/>
            <person name="Velez H."/>
            <person name="de Vries R.P."/>
            <person name="Wiebenga A."/>
            <person name="Woodward S."/>
            <person name="Yakovlev I."/>
            <person name="Garbelotto M."/>
            <person name="Martin F."/>
            <person name="Grigoriev I.V."/>
            <person name="Stenlid J."/>
        </authorList>
    </citation>
    <scope>NUCLEOTIDE SEQUENCE [LARGE SCALE GENOMIC DNA]</scope>
    <source>
        <strain evidence="4 5">TC 32-1</strain>
    </source>
</reference>
<comment type="subcellular location">
    <subcellularLocation>
        <location evidence="2">Nucleus</location>
    </subcellularLocation>
</comment>
<dbReference type="InterPro" id="IPR011107">
    <property type="entry name" value="PPI_Ypi1"/>
</dbReference>
<evidence type="ECO:0000256" key="2">
    <source>
        <dbReference type="RuleBase" id="RU367162"/>
    </source>
</evidence>
<comment type="function">
    <text evidence="2">Regulator of type 1 phosphatases which maintains protein phosphatase activity under strict control.</text>
</comment>
<dbReference type="Pfam" id="PF07491">
    <property type="entry name" value="PPI_Ypi1"/>
    <property type="match status" value="1"/>
</dbReference>
<dbReference type="EMBL" id="KI925457">
    <property type="protein sequence ID" value="ETW83503.1"/>
    <property type="molecule type" value="Genomic_DNA"/>
</dbReference>
<dbReference type="PANTHER" id="PTHR20835">
    <property type="entry name" value="E3 UBIQUITIN-PROTEIN LIGASE PPP1R11-RELATED"/>
    <property type="match status" value="1"/>
</dbReference>
<dbReference type="STRING" id="747525.W4KCJ7"/>
<dbReference type="eggNOG" id="KOG4102">
    <property type="taxonomic scope" value="Eukaryota"/>
</dbReference>
<dbReference type="GO" id="GO:0005634">
    <property type="term" value="C:nucleus"/>
    <property type="evidence" value="ECO:0007669"/>
    <property type="project" value="UniProtKB-SubCell"/>
</dbReference>
<gene>
    <name evidence="4" type="ORF">HETIRDRAFT_165784</name>
</gene>
<evidence type="ECO:0000313" key="4">
    <source>
        <dbReference type="EMBL" id="ETW83503.1"/>
    </source>
</evidence>
<comment type="similarity">
    <text evidence="1 2">Belongs to the YPI1 family.</text>
</comment>
<feature type="region of interest" description="Disordered" evidence="3">
    <location>
        <begin position="1"/>
        <end position="173"/>
    </location>
</feature>
<dbReference type="AlphaFoldDB" id="W4KCJ7"/>
<feature type="compositionally biased region" description="Acidic residues" evidence="3">
    <location>
        <begin position="88"/>
        <end position="101"/>
    </location>
</feature>
<dbReference type="GeneID" id="20668007"/>
<feature type="compositionally biased region" description="Polar residues" evidence="3">
    <location>
        <begin position="1"/>
        <end position="18"/>
    </location>
</feature>
<dbReference type="KEGG" id="hir:HETIRDRAFT_165784"/>
<name>W4KCJ7_HETIT</name>
<evidence type="ECO:0000256" key="1">
    <source>
        <dbReference type="ARBA" id="ARBA00005605"/>
    </source>
</evidence>